<dbReference type="Proteomes" id="UP001178507">
    <property type="component" value="Unassembled WGS sequence"/>
</dbReference>
<keyword evidence="1" id="KW-0677">Repeat</keyword>
<proteinExistence type="predicted"/>
<dbReference type="GO" id="GO:0005737">
    <property type="term" value="C:cytoplasm"/>
    <property type="evidence" value="ECO:0007669"/>
    <property type="project" value="TreeGrafter"/>
</dbReference>
<feature type="repeat" description="ANK" evidence="3">
    <location>
        <begin position="415"/>
        <end position="447"/>
    </location>
</feature>
<name>A0AA36MGU5_9DINO</name>
<feature type="repeat" description="ANK" evidence="3">
    <location>
        <begin position="382"/>
        <end position="414"/>
    </location>
</feature>
<evidence type="ECO:0000256" key="3">
    <source>
        <dbReference type="PROSITE-ProRule" id="PRU00023"/>
    </source>
</evidence>
<comment type="caution">
    <text evidence="5">The sequence shown here is derived from an EMBL/GenBank/DDBJ whole genome shotgun (WGS) entry which is preliminary data.</text>
</comment>
<keyword evidence="6" id="KW-1185">Reference proteome</keyword>
<evidence type="ECO:0000256" key="1">
    <source>
        <dbReference type="ARBA" id="ARBA00022737"/>
    </source>
</evidence>
<feature type="compositionally biased region" description="Pro residues" evidence="4">
    <location>
        <begin position="139"/>
        <end position="149"/>
    </location>
</feature>
<dbReference type="InterPro" id="IPR036770">
    <property type="entry name" value="Ankyrin_rpt-contain_sf"/>
</dbReference>
<dbReference type="Gene3D" id="1.25.40.20">
    <property type="entry name" value="Ankyrin repeat-containing domain"/>
    <property type="match status" value="3"/>
</dbReference>
<evidence type="ECO:0000256" key="4">
    <source>
        <dbReference type="SAM" id="MobiDB-lite"/>
    </source>
</evidence>
<accession>A0AA36MGU5</accession>
<reference evidence="5" key="1">
    <citation type="submission" date="2023-08" db="EMBL/GenBank/DDBJ databases">
        <authorList>
            <person name="Chen Y."/>
            <person name="Shah S."/>
            <person name="Dougan E. K."/>
            <person name="Thang M."/>
            <person name="Chan C."/>
        </authorList>
    </citation>
    <scope>NUCLEOTIDE SEQUENCE</scope>
</reference>
<dbReference type="PANTHER" id="PTHR23206:SF7">
    <property type="entry name" value="PROTEIN KINASE DOMAIN-CONTAINING PROTEIN"/>
    <property type="match status" value="1"/>
</dbReference>
<sequence>MSLGGSVFEGHLQAPGLGRCGLSYRFEAAVDVPAGVKSQRRQLGWTTKDICCYKAVCSIPDLGLESEEVVISVDPAREDGSRLLLLQSLVRPDLGLTVLSLDSSSSSIQGGDESWTPGAEPIIRAQRCGLEPKAKPKAAPRPPPLPSSPVRPKTVRTEPDAEPVPGSEEPSTVVSEEKLLGFGVVGGSDGLDTEEVSSCMPLPMGDDGRAPPQTAPRGGQVGGIGRSAGASISKPSTPAGYKDAPLVRPDMAAGKPGALVQELGSAGTDAEIQATAAANQERFVAAAFAGETGDVQQLLGRAGVRLDGLVDQGRFARQTALMAAATRGRTDVVRVLLERKANPDVKDPDGWTALMHGIHGQRIDVCKLLLDAKADFQQAAEDGSTPLILAAAGARHELCKALLAKKAALGVADAEGCTALHHAARRGHGASVVTLLSARAKLEKQDLQGRTPLLAAASAGRADTVRLLLAQGADTMASDTIGRTAKELATAYQHDRVLKVLQEKRIKE</sequence>
<dbReference type="InterPro" id="IPR002110">
    <property type="entry name" value="Ankyrin_rpt"/>
</dbReference>
<feature type="region of interest" description="Disordered" evidence="4">
    <location>
        <begin position="132"/>
        <end position="173"/>
    </location>
</feature>
<feature type="repeat" description="ANK" evidence="3">
    <location>
        <begin position="316"/>
        <end position="348"/>
    </location>
</feature>
<dbReference type="PROSITE" id="PS50297">
    <property type="entry name" value="ANK_REP_REGION"/>
    <property type="match status" value="3"/>
</dbReference>
<dbReference type="AlphaFoldDB" id="A0AA36MGU5"/>
<dbReference type="GO" id="GO:0045087">
    <property type="term" value="P:innate immune response"/>
    <property type="evidence" value="ECO:0007669"/>
    <property type="project" value="TreeGrafter"/>
</dbReference>
<dbReference type="SMART" id="SM00248">
    <property type="entry name" value="ANK"/>
    <property type="match status" value="5"/>
</dbReference>
<feature type="repeat" description="ANK" evidence="3">
    <location>
        <begin position="448"/>
        <end position="480"/>
    </location>
</feature>
<dbReference type="Pfam" id="PF00023">
    <property type="entry name" value="Ank"/>
    <property type="match status" value="1"/>
</dbReference>
<evidence type="ECO:0000313" key="5">
    <source>
        <dbReference type="EMBL" id="CAJ1370846.1"/>
    </source>
</evidence>
<protein>
    <submittedName>
        <fullName evidence="5">Uncharacterized protein</fullName>
    </submittedName>
</protein>
<dbReference type="PANTHER" id="PTHR23206">
    <property type="entry name" value="MASK PROTEIN"/>
    <property type="match status" value="1"/>
</dbReference>
<dbReference type="PROSITE" id="PS50088">
    <property type="entry name" value="ANK_REPEAT"/>
    <property type="match status" value="4"/>
</dbReference>
<gene>
    <name evidence="5" type="ORF">EVOR1521_LOCUS1317</name>
</gene>
<dbReference type="EMBL" id="CAUJNA010000039">
    <property type="protein sequence ID" value="CAJ1370846.1"/>
    <property type="molecule type" value="Genomic_DNA"/>
</dbReference>
<dbReference type="InterPro" id="IPR051631">
    <property type="entry name" value="Ankyrin-KH/SAM_domain"/>
</dbReference>
<dbReference type="Pfam" id="PF12796">
    <property type="entry name" value="Ank_2"/>
    <property type="match status" value="2"/>
</dbReference>
<organism evidence="5 6">
    <name type="scientific">Effrenium voratum</name>
    <dbReference type="NCBI Taxonomy" id="2562239"/>
    <lineage>
        <taxon>Eukaryota</taxon>
        <taxon>Sar</taxon>
        <taxon>Alveolata</taxon>
        <taxon>Dinophyceae</taxon>
        <taxon>Suessiales</taxon>
        <taxon>Symbiodiniaceae</taxon>
        <taxon>Effrenium</taxon>
    </lineage>
</organism>
<evidence type="ECO:0000313" key="6">
    <source>
        <dbReference type="Proteomes" id="UP001178507"/>
    </source>
</evidence>
<dbReference type="SUPFAM" id="SSF48403">
    <property type="entry name" value="Ankyrin repeat"/>
    <property type="match status" value="1"/>
</dbReference>
<evidence type="ECO:0000256" key="2">
    <source>
        <dbReference type="ARBA" id="ARBA00023043"/>
    </source>
</evidence>
<keyword evidence="2 3" id="KW-0040">ANK repeat</keyword>